<evidence type="ECO:0000259" key="8">
    <source>
        <dbReference type="Pfam" id="PF23610"/>
    </source>
</evidence>
<feature type="domain" description="VWA7 Ig-like" evidence="9">
    <location>
        <begin position="580"/>
        <end position="674"/>
    </location>
</feature>
<dbReference type="InterPro" id="IPR056861">
    <property type="entry name" value="HMCN1-like_VWA"/>
</dbReference>
<dbReference type="Pfam" id="PF23619">
    <property type="entry name" value="Ig_VWA7"/>
    <property type="match status" value="1"/>
</dbReference>
<evidence type="ECO:0000256" key="3">
    <source>
        <dbReference type="ARBA" id="ARBA00022729"/>
    </source>
</evidence>
<name>A0A8K0EF88_BRALA</name>
<feature type="compositionally biased region" description="Low complexity" evidence="5">
    <location>
        <begin position="808"/>
        <end position="820"/>
    </location>
</feature>
<feature type="region of interest" description="Disordered" evidence="5">
    <location>
        <begin position="808"/>
        <end position="827"/>
    </location>
</feature>
<dbReference type="GO" id="GO:0005576">
    <property type="term" value="C:extracellular region"/>
    <property type="evidence" value="ECO:0007669"/>
    <property type="project" value="UniProtKB-SubCell"/>
</dbReference>
<dbReference type="InterPro" id="IPR057613">
    <property type="entry name" value="VWA7_4"/>
</dbReference>
<evidence type="ECO:0000313" key="12">
    <source>
        <dbReference type="EMBL" id="CAH1248693.1"/>
    </source>
</evidence>
<comment type="subcellular location">
    <subcellularLocation>
        <location evidence="1">Secreted</location>
    </subcellularLocation>
</comment>
<keyword evidence="6" id="KW-0472">Membrane</keyword>
<sequence>MIGIYLHILQDFYSNTNWVELEGGVPYEDLGLEDRALRPVGTTVPTCQDCSINSGTLDCRNNILLQMLLTSGYKSGQTKVKPAAYTLTAGKCSHGGLTDDSRLTVPTGGINKETSVPRLSPHYYLHEQAAQAAIQATTNFFIAPGYGLLSQIGAESFREVLNLGSGNSMVFVIDVSGSMGNDVEAVRQETVQIVQSTTGTANAPYNYVLSTFSDPEIGPVLTTRDPNEMITWLNALTVSGGRDCPEYCFSGIELALLNCLPESKLFIFTDADPKDPEKYSSVAALMHAKQAVLNFLLTGACNSRSLQYGQEQGYFKATSHGANKRSHRNWYDQLAQESGGSIYEGDKENIANLTGVISVALSNSAPVTLYKATLPAGSGRVVPLEVDSALLELVISLVATNSAPDLVIENPDGTEQVFGTPDAEIVVNVGTNKVYQIKNPTPGTWRLRLRDSQQYMLEVTGKSIVDFSYQFMKTTSNGILLPIDGKPVAGVNTTVIVDVLGSENVQQLSRISLLSEAGSELVSSPMAAVGGLLGAKYSAVLPIPTEEFRVKIEGSDVNNTVFQRVQPTFIQPQSFNLALEGEKEPLYAGGTADVHFLLVNHGSSGTFTFTATDDASMVQSVSPPSATLQGKANITGYIRFAAPSTAAVGTTSTATLTVSGPGGSSNSLVVRVTVEPQIVVTVDDVSPTCTIVAATGNCTLEQQHPSTCDSHHWSMEVQVKDGESGIYSLIASPEGSGVTFNHSTFSPGIVGTSIAATYSSNCCKPSGTVTVADKQGNIAQCTMDYYIPTTTPQPTTSQPMKVPLTTQSLTTTETGPPTVLEGDSSDDQSLGTPQIALLASAAVAVVGLLTGLGAALYCIRKPSVKPSAVPT</sequence>
<keyword evidence="6" id="KW-1133">Transmembrane helix</keyword>
<evidence type="ECO:0000313" key="13">
    <source>
        <dbReference type="Proteomes" id="UP000838412"/>
    </source>
</evidence>
<evidence type="ECO:0000256" key="6">
    <source>
        <dbReference type="SAM" id="Phobius"/>
    </source>
</evidence>
<feature type="transmembrane region" description="Helical" evidence="6">
    <location>
        <begin position="835"/>
        <end position="859"/>
    </location>
</feature>
<keyword evidence="3" id="KW-0732">Signal</keyword>
<accession>A0A8K0EF88</accession>
<feature type="domain" description="Hemicentin-1-like von Willebrand factor A" evidence="10">
    <location>
        <begin position="168"/>
        <end position="345"/>
    </location>
</feature>
<dbReference type="Pfam" id="PF25107">
    <property type="entry name" value="VWA7_N"/>
    <property type="match status" value="1"/>
</dbReference>
<keyword evidence="2" id="KW-0964">Secreted</keyword>
<evidence type="ECO:0000259" key="9">
    <source>
        <dbReference type="Pfam" id="PF23619"/>
    </source>
</evidence>
<dbReference type="EMBL" id="OV696701">
    <property type="protein sequence ID" value="CAH1248693.1"/>
    <property type="molecule type" value="Genomic_DNA"/>
</dbReference>
<feature type="domain" description="VWA7 N-terminal" evidence="11">
    <location>
        <begin position="2"/>
        <end position="140"/>
    </location>
</feature>
<evidence type="ECO:0000259" key="7">
    <source>
        <dbReference type="Pfam" id="PF23560"/>
    </source>
</evidence>
<evidence type="ECO:0000256" key="4">
    <source>
        <dbReference type="ARBA" id="ARBA00023180"/>
    </source>
</evidence>
<dbReference type="Pfam" id="PF23610">
    <property type="entry name" value="VWA7_4"/>
    <property type="match status" value="1"/>
</dbReference>
<dbReference type="SUPFAM" id="SSF53300">
    <property type="entry name" value="vWA-like"/>
    <property type="match status" value="1"/>
</dbReference>
<dbReference type="OrthoDB" id="10043511at2759"/>
<evidence type="ECO:0000256" key="2">
    <source>
        <dbReference type="ARBA" id="ARBA00022525"/>
    </source>
</evidence>
<dbReference type="PANTHER" id="PTHR14905:SF21">
    <property type="entry name" value="VWFA DOMAIN-CONTAINING PROTEIN"/>
    <property type="match status" value="1"/>
</dbReference>
<keyword evidence="6" id="KW-0812">Transmembrane</keyword>
<dbReference type="AlphaFoldDB" id="A0A8K0EF88"/>
<dbReference type="PANTHER" id="PTHR14905">
    <property type="entry name" value="NG37"/>
    <property type="match status" value="1"/>
</dbReference>
<dbReference type="Proteomes" id="UP000838412">
    <property type="component" value="Chromosome 16"/>
</dbReference>
<evidence type="ECO:0000259" key="11">
    <source>
        <dbReference type="Pfam" id="PF25107"/>
    </source>
</evidence>
<evidence type="ECO:0000259" key="10">
    <source>
        <dbReference type="Pfam" id="PF25106"/>
    </source>
</evidence>
<dbReference type="InterPro" id="IPR056862">
    <property type="entry name" value="VWA7_N"/>
</dbReference>
<dbReference type="InterPro" id="IPR056475">
    <property type="entry name" value="GBD_Hemicentin/VWA7"/>
</dbReference>
<organism evidence="12 13">
    <name type="scientific">Branchiostoma lanceolatum</name>
    <name type="common">Common lancelet</name>
    <name type="synonym">Amphioxus lanceolatum</name>
    <dbReference type="NCBI Taxonomy" id="7740"/>
    <lineage>
        <taxon>Eukaryota</taxon>
        <taxon>Metazoa</taxon>
        <taxon>Chordata</taxon>
        <taxon>Cephalochordata</taxon>
        <taxon>Leptocardii</taxon>
        <taxon>Amphioxiformes</taxon>
        <taxon>Branchiostomatidae</taxon>
        <taxon>Branchiostoma</taxon>
    </lineage>
</organism>
<proteinExistence type="predicted"/>
<keyword evidence="13" id="KW-1185">Reference proteome</keyword>
<evidence type="ECO:0000256" key="1">
    <source>
        <dbReference type="ARBA" id="ARBA00004613"/>
    </source>
</evidence>
<keyword evidence="4" id="KW-0325">Glycoprotein</keyword>
<evidence type="ECO:0000256" key="5">
    <source>
        <dbReference type="SAM" id="MobiDB-lite"/>
    </source>
</evidence>
<gene>
    <name evidence="12" type="primary">VWA7</name>
    <name evidence="12" type="ORF">BLAG_LOCUS10003</name>
</gene>
<dbReference type="Pfam" id="PF25106">
    <property type="entry name" value="VWA_4"/>
    <property type="match status" value="1"/>
</dbReference>
<dbReference type="Gene3D" id="3.40.50.410">
    <property type="entry name" value="von Willebrand factor, type A domain"/>
    <property type="match status" value="1"/>
</dbReference>
<feature type="domain" description="VWA7 beta-sandwich" evidence="8">
    <location>
        <begin position="466"/>
        <end position="567"/>
    </location>
</feature>
<feature type="domain" description="Hemicentin/VWA7 galactose-binding" evidence="7">
    <location>
        <begin position="367"/>
        <end position="463"/>
    </location>
</feature>
<dbReference type="InterPro" id="IPR052577">
    <property type="entry name" value="VWA7"/>
</dbReference>
<dbReference type="InterPro" id="IPR057615">
    <property type="entry name" value="Ig_VWA7"/>
</dbReference>
<dbReference type="InterPro" id="IPR036465">
    <property type="entry name" value="vWFA_dom_sf"/>
</dbReference>
<protein>
    <submittedName>
        <fullName evidence="12">VWA7 protein</fullName>
    </submittedName>
</protein>
<reference evidence="12" key="1">
    <citation type="submission" date="2022-01" db="EMBL/GenBank/DDBJ databases">
        <authorList>
            <person name="Braso-Vives M."/>
        </authorList>
    </citation>
    <scope>NUCLEOTIDE SEQUENCE</scope>
</reference>
<dbReference type="Pfam" id="PF23560">
    <property type="entry name" value="GBD_Hemicentin"/>
    <property type="match status" value="1"/>
</dbReference>